<dbReference type="PANTHER" id="PTHR14969:SF13">
    <property type="entry name" value="AT30094P"/>
    <property type="match status" value="1"/>
</dbReference>
<dbReference type="PANTHER" id="PTHR14969">
    <property type="entry name" value="SPHINGOSINE-1-PHOSPHATE PHOSPHOHYDROLASE"/>
    <property type="match status" value="1"/>
</dbReference>
<evidence type="ECO:0000259" key="2">
    <source>
        <dbReference type="SMART" id="SM00014"/>
    </source>
</evidence>
<reference evidence="3 4" key="1">
    <citation type="journal article" date="2017" name="ISME J.">
        <title>Energy and carbon metabolisms in a deep terrestrial subsurface fluid microbial community.</title>
        <authorList>
            <person name="Momper L."/>
            <person name="Jungbluth S.P."/>
            <person name="Lee M.D."/>
            <person name="Amend J.P."/>
        </authorList>
    </citation>
    <scope>NUCLEOTIDE SEQUENCE [LARGE SCALE GENOMIC DNA]</scope>
    <source>
        <strain evidence="3">SURF_17</strain>
    </source>
</reference>
<name>A0A419EWT3_9BACT</name>
<dbReference type="Pfam" id="PF01569">
    <property type="entry name" value="PAP2"/>
    <property type="match status" value="1"/>
</dbReference>
<comment type="caution">
    <text evidence="3">The sequence shown here is derived from an EMBL/GenBank/DDBJ whole genome shotgun (WGS) entry which is preliminary data.</text>
</comment>
<feature type="transmembrane region" description="Helical" evidence="1">
    <location>
        <begin position="158"/>
        <end position="179"/>
    </location>
</feature>
<evidence type="ECO:0000313" key="3">
    <source>
        <dbReference type="EMBL" id="RJP69162.1"/>
    </source>
</evidence>
<protein>
    <submittedName>
        <fullName evidence="3">Phosphatase PAP2 family protein</fullName>
    </submittedName>
</protein>
<dbReference type="EMBL" id="QZKI01000085">
    <property type="protein sequence ID" value="RJP69162.1"/>
    <property type="molecule type" value="Genomic_DNA"/>
</dbReference>
<dbReference type="Proteomes" id="UP000285961">
    <property type="component" value="Unassembled WGS sequence"/>
</dbReference>
<accession>A0A419EWT3</accession>
<sequence>MLDYIVRLDTYLFLLFNSAVANPLLDWFFLMITNENYWIVPGVCGAIFLARHDRKKAVIVIPLVVVAIAISDPLCVSVIKPLVGRLRPCDPKVMVEGGRFLMIHKRSFSFPSAHAMNIFTLTTLLVLFYSGGAVWLIVTATLVSFSRVYLGAHYPFDVLGGAVFGIVIGASVYGGYRYLAKPLRLESS</sequence>
<dbReference type="SUPFAM" id="SSF48317">
    <property type="entry name" value="Acid phosphatase/Vanadium-dependent haloperoxidase"/>
    <property type="match status" value="1"/>
</dbReference>
<dbReference type="InterPro" id="IPR036938">
    <property type="entry name" value="PAP2/HPO_sf"/>
</dbReference>
<keyword evidence="1" id="KW-1133">Transmembrane helix</keyword>
<feature type="transmembrane region" description="Helical" evidence="1">
    <location>
        <begin position="115"/>
        <end position="138"/>
    </location>
</feature>
<feature type="transmembrane region" description="Helical" evidence="1">
    <location>
        <begin position="12"/>
        <end position="32"/>
    </location>
</feature>
<dbReference type="SMART" id="SM00014">
    <property type="entry name" value="acidPPc"/>
    <property type="match status" value="1"/>
</dbReference>
<dbReference type="Gene3D" id="1.20.144.10">
    <property type="entry name" value="Phosphatidic acid phosphatase type 2/haloperoxidase"/>
    <property type="match status" value="1"/>
</dbReference>
<proteinExistence type="predicted"/>
<gene>
    <name evidence="3" type="ORF">C4532_11365</name>
</gene>
<keyword evidence="1" id="KW-0812">Transmembrane</keyword>
<evidence type="ECO:0000313" key="4">
    <source>
        <dbReference type="Proteomes" id="UP000285961"/>
    </source>
</evidence>
<organism evidence="3 4">
    <name type="scientific">Candidatus Abyssobacteria bacterium SURF_17</name>
    <dbReference type="NCBI Taxonomy" id="2093361"/>
    <lineage>
        <taxon>Bacteria</taxon>
        <taxon>Pseudomonadati</taxon>
        <taxon>Candidatus Hydrogenedentota</taxon>
        <taxon>Candidatus Abyssobacteria</taxon>
    </lineage>
</organism>
<evidence type="ECO:0000256" key="1">
    <source>
        <dbReference type="SAM" id="Phobius"/>
    </source>
</evidence>
<dbReference type="InterPro" id="IPR000326">
    <property type="entry name" value="PAP2/HPO"/>
</dbReference>
<feature type="transmembrane region" description="Helical" evidence="1">
    <location>
        <begin position="57"/>
        <end position="79"/>
    </location>
</feature>
<keyword evidence="1" id="KW-0472">Membrane</keyword>
<feature type="domain" description="Phosphatidic acid phosphatase type 2/haloperoxidase" evidence="2">
    <location>
        <begin position="61"/>
        <end position="173"/>
    </location>
</feature>
<dbReference type="AlphaFoldDB" id="A0A419EWT3"/>